<evidence type="ECO:0000313" key="2">
    <source>
        <dbReference type="Proteomes" id="UP000077623"/>
    </source>
</evidence>
<organism evidence="1 2">
    <name type="scientific">Candidatus Mycoplasma haematobovis</name>
    <dbReference type="NCBI Taxonomy" id="432608"/>
    <lineage>
        <taxon>Bacteria</taxon>
        <taxon>Bacillati</taxon>
        <taxon>Mycoplasmatota</taxon>
        <taxon>Mollicutes</taxon>
        <taxon>Mycoplasmataceae</taxon>
        <taxon>Mycoplasma</taxon>
    </lineage>
</organism>
<sequence length="302" mass="34608">MAFRFNSVALLLSSLLTGGGAWVGYELYKPKTVRDLIAWKGFTLASEEDSGIWEALYFQGKAELGDKVTDASTLKQFCVKTAKEKIDYSSKNYEHVEKFCVNALKSRRARIISKGFKETDFLSTDDDYKLAFIFNRYSPTFLSLLGKPNLTKDTEIDDNSELLQSYKDYCSKVLNEDDIKIAVSQQLCSKSKEKTVVDLLTKDGYTLRSDQELEADFEKYKQDNNGKDAKYVVGNTLLEAIKDVSQGEDSWLDLTRDKNKFATQFKKYCNEQKEKSLYAKDFLKDVYPKFKSRCANEIKPSR</sequence>
<dbReference type="RefSeq" id="WP_187150457.1">
    <property type="nucleotide sequence ID" value="NZ_LWUJ01000012.1"/>
</dbReference>
<comment type="caution">
    <text evidence="1">The sequence shown here is derived from an EMBL/GenBank/DDBJ whole genome shotgun (WGS) entry which is preliminary data.</text>
</comment>
<dbReference type="STRING" id="432608.A6V39_04095"/>
<gene>
    <name evidence="1" type="ORF">A6V39_04095</name>
</gene>
<evidence type="ECO:0000313" key="1">
    <source>
        <dbReference type="EMBL" id="OAL10070.1"/>
    </source>
</evidence>
<name>A0A1A9QEF4_9MOLU</name>
<reference evidence="2" key="1">
    <citation type="submission" date="2016-04" db="EMBL/GenBank/DDBJ databases">
        <authorList>
            <person name="Quiroz-Castaneda R.E."/>
            <person name="Martinez-Ocampo F."/>
        </authorList>
    </citation>
    <scope>NUCLEOTIDE SEQUENCE [LARGE SCALE GENOMIC DNA]</scope>
    <source>
        <strain evidence="2">INIFAP01</strain>
    </source>
</reference>
<accession>A0A1A9QEF4</accession>
<dbReference type="AlphaFoldDB" id="A0A1A9QEF4"/>
<proteinExistence type="predicted"/>
<protein>
    <submittedName>
        <fullName evidence="1">Uncharacterized protein</fullName>
    </submittedName>
</protein>
<keyword evidence="2" id="KW-1185">Reference proteome</keyword>
<dbReference type="EMBL" id="LWUJ01000012">
    <property type="protein sequence ID" value="OAL10070.1"/>
    <property type="molecule type" value="Genomic_DNA"/>
</dbReference>
<dbReference type="Proteomes" id="UP000077623">
    <property type="component" value="Unassembled WGS sequence"/>
</dbReference>